<evidence type="ECO:0000313" key="1">
    <source>
        <dbReference type="EMBL" id="KAI0050776.1"/>
    </source>
</evidence>
<keyword evidence="2" id="KW-1185">Reference proteome</keyword>
<proteinExistence type="predicted"/>
<organism evidence="1 2">
    <name type="scientific">Auriscalpium vulgare</name>
    <dbReference type="NCBI Taxonomy" id="40419"/>
    <lineage>
        <taxon>Eukaryota</taxon>
        <taxon>Fungi</taxon>
        <taxon>Dikarya</taxon>
        <taxon>Basidiomycota</taxon>
        <taxon>Agaricomycotina</taxon>
        <taxon>Agaricomycetes</taxon>
        <taxon>Russulales</taxon>
        <taxon>Auriscalpiaceae</taxon>
        <taxon>Auriscalpium</taxon>
    </lineage>
</organism>
<accession>A0ACB8S4E8</accession>
<dbReference type="Proteomes" id="UP000814033">
    <property type="component" value="Unassembled WGS sequence"/>
</dbReference>
<dbReference type="EMBL" id="MU275858">
    <property type="protein sequence ID" value="KAI0050776.1"/>
    <property type="molecule type" value="Genomic_DNA"/>
</dbReference>
<reference evidence="1" key="2">
    <citation type="journal article" date="2022" name="New Phytol.">
        <title>Evolutionary transition to the ectomycorrhizal habit in the genomes of a hyperdiverse lineage of mushroom-forming fungi.</title>
        <authorList>
            <person name="Looney B."/>
            <person name="Miyauchi S."/>
            <person name="Morin E."/>
            <person name="Drula E."/>
            <person name="Courty P.E."/>
            <person name="Kohler A."/>
            <person name="Kuo A."/>
            <person name="LaButti K."/>
            <person name="Pangilinan J."/>
            <person name="Lipzen A."/>
            <person name="Riley R."/>
            <person name="Andreopoulos W."/>
            <person name="He G."/>
            <person name="Johnson J."/>
            <person name="Nolan M."/>
            <person name="Tritt A."/>
            <person name="Barry K.W."/>
            <person name="Grigoriev I.V."/>
            <person name="Nagy L.G."/>
            <person name="Hibbett D."/>
            <person name="Henrissat B."/>
            <person name="Matheny P.B."/>
            <person name="Labbe J."/>
            <person name="Martin F.M."/>
        </authorList>
    </citation>
    <scope>NUCLEOTIDE SEQUENCE</scope>
    <source>
        <strain evidence="1">FP105234-sp</strain>
    </source>
</reference>
<reference evidence="1" key="1">
    <citation type="submission" date="2021-02" db="EMBL/GenBank/DDBJ databases">
        <authorList>
            <consortium name="DOE Joint Genome Institute"/>
            <person name="Ahrendt S."/>
            <person name="Looney B.P."/>
            <person name="Miyauchi S."/>
            <person name="Morin E."/>
            <person name="Drula E."/>
            <person name="Courty P.E."/>
            <person name="Chicoki N."/>
            <person name="Fauchery L."/>
            <person name="Kohler A."/>
            <person name="Kuo A."/>
            <person name="Labutti K."/>
            <person name="Pangilinan J."/>
            <person name="Lipzen A."/>
            <person name="Riley R."/>
            <person name="Andreopoulos W."/>
            <person name="He G."/>
            <person name="Johnson J."/>
            <person name="Barry K.W."/>
            <person name="Grigoriev I.V."/>
            <person name="Nagy L."/>
            <person name="Hibbett D."/>
            <person name="Henrissat B."/>
            <person name="Matheny P.B."/>
            <person name="Labbe J."/>
            <person name="Martin F."/>
        </authorList>
    </citation>
    <scope>NUCLEOTIDE SEQUENCE</scope>
    <source>
        <strain evidence="1">FP105234-sp</strain>
    </source>
</reference>
<gene>
    <name evidence="1" type="ORF">FA95DRAFT_519851</name>
</gene>
<comment type="caution">
    <text evidence="1">The sequence shown here is derived from an EMBL/GenBank/DDBJ whole genome shotgun (WGS) entry which is preliminary data.</text>
</comment>
<evidence type="ECO:0000313" key="2">
    <source>
        <dbReference type="Proteomes" id="UP000814033"/>
    </source>
</evidence>
<sequence length="984" mass="108618">MPNSLTRNASLKLAPLFIETLVKHYFDRFKNDANKSGIALRKEELLYDEAFSIVKDFLAAATKHTVEELQSFSNTRTPSPPWVHVVRFVIPMSCCNDAATDLIKAFGGEQVMKQTVGGTKWWQVRGIRGVQAEWITAKKDWQDLQRKSKEHRDSTPRRKSKRYSVNFRRSNFTDASEPSEDVSEDKTPQPGPSSPEDSGAYQPEMDEMRCILYSHGGGYYFGSVDQERYSIQRYARKIHGRVLAVNYRLAPQYPFPCAIHDLLAAYLFLIRPPEGAKHRPVPPSHVVIAGDSAGGGLSLALLQVIRDAGLPLPAGGYLISPWCDFTHSFPSIFTNTDTDVIPPTGLSIHKPSELWPPPPDEMSSRVHHGLRTTIREAFLPIPSHKRDDHKQKARSDPNLLRPPDTSAPSHGEAHEHPDSQHGQARTLPTKTGAMSIGSTASLPGPGSIADQTIFLRTEDGEDIEIAQQIQLYAPNGLLKHPLVSPALSYLGGLPPLLFIASDREVLRDEVIYAAHRAAHPERFPIRQEVKDMYPIFADLDGRMEPTPVHLQVYDDAAHVLPVIFSFTTPAKYCYRGIASFCKHVTNMTAPLSPGVPTFTYSPATMTPDNESEHGLAGLRSSSSAAVSFKSAPQTDDSPSKSQEPRRPKSAPLLSNPPRARRSVSSGISEAVASVRRRSSLFVKPAASGEATPTTATGSRATTPASDPGAKKEGSGDVGGPRFGEEMEHPKGEVLAGDAIVYDETWARTPLHQEMIRERVSTHGVIRPLEDESELPALHVPPDVIGTLSERAIRRYLTGKEKSDKKYSMTIKHIAKHRQRNLERAKQDMFHHISQLQHYLDRSQEAEAESQAGAGNASTLREGLLMGTPTWSLAWALDGDERPPPSSIVARRDTEEAIKLARVADQAILAPEGHLNANTLWSVVVNFLTAAPEREEKEKQTRSGGKVHVAGGDKRKGKSSRFVAFWKTRFHRSRGKEKQAANGQS</sequence>
<name>A0ACB8S4E8_9AGAM</name>
<protein>
    <submittedName>
        <fullName evidence="1">Alpha/beta-hydrolase</fullName>
    </submittedName>
</protein>